<feature type="non-terminal residue" evidence="1">
    <location>
        <position position="27"/>
    </location>
</feature>
<protein>
    <submittedName>
        <fullName evidence="1">Uncharacterized protein</fullName>
    </submittedName>
</protein>
<sequence>MLEFQSNVYFAKLLEILIPSTHSASQQ</sequence>
<gene>
    <name evidence="1" type="ORF">EZS28_055624</name>
</gene>
<dbReference type="AlphaFoldDB" id="A0A5J4PZT6"/>
<evidence type="ECO:0000313" key="2">
    <source>
        <dbReference type="Proteomes" id="UP000324800"/>
    </source>
</evidence>
<accession>A0A5J4PZT6</accession>
<dbReference type="Proteomes" id="UP000324800">
    <property type="component" value="Unassembled WGS sequence"/>
</dbReference>
<reference evidence="1 2" key="1">
    <citation type="submission" date="2019-03" db="EMBL/GenBank/DDBJ databases">
        <title>Single cell metagenomics reveals metabolic interactions within the superorganism composed of flagellate Streblomastix strix and complex community of Bacteroidetes bacteria on its surface.</title>
        <authorList>
            <person name="Treitli S.C."/>
            <person name="Kolisko M."/>
            <person name="Husnik F."/>
            <person name="Keeling P."/>
            <person name="Hampl V."/>
        </authorList>
    </citation>
    <scope>NUCLEOTIDE SEQUENCE [LARGE SCALE GENOMIC DNA]</scope>
    <source>
        <strain evidence="1">ST1C</strain>
    </source>
</reference>
<proteinExistence type="predicted"/>
<dbReference type="EMBL" id="SNRW01047968">
    <property type="protein sequence ID" value="KAA6314208.1"/>
    <property type="molecule type" value="Genomic_DNA"/>
</dbReference>
<comment type="caution">
    <text evidence="1">The sequence shown here is derived from an EMBL/GenBank/DDBJ whole genome shotgun (WGS) entry which is preliminary data.</text>
</comment>
<name>A0A5J4PZT6_9EUKA</name>
<evidence type="ECO:0000313" key="1">
    <source>
        <dbReference type="EMBL" id="KAA6314208.1"/>
    </source>
</evidence>
<organism evidence="1 2">
    <name type="scientific">Streblomastix strix</name>
    <dbReference type="NCBI Taxonomy" id="222440"/>
    <lineage>
        <taxon>Eukaryota</taxon>
        <taxon>Metamonada</taxon>
        <taxon>Preaxostyla</taxon>
        <taxon>Oxymonadida</taxon>
        <taxon>Streblomastigidae</taxon>
        <taxon>Streblomastix</taxon>
    </lineage>
</organism>